<dbReference type="PANTHER" id="PTHR33132:SF144">
    <property type="entry name" value="SERINE-RICH PROTEIN-LIKE PROTEIN"/>
    <property type="match status" value="1"/>
</dbReference>
<protein>
    <submittedName>
        <fullName evidence="1">Uncharacterized protein</fullName>
    </submittedName>
</protein>
<evidence type="ECO:0000313" key="2">
    <source>
        <dbReference type="Proteomes" id="UP001164929"/>
    </source>
</evidence>
<dbReference type="PANTHER" id="PTHR33132">
    <property type="entry name" value="OSJNBB0118P14.9 PROTEIN"/>
    <property type="match status" value="1"/>
</dbReference>
<dbReference type="EMBL" id="JAQIZT010000002">
    <property type="protein sequence ID" value="KAJ7008908.1"/>
    <property type="molecule type" value="Genomic_DNA"/>
</dbReference>
<dbReference type="AlphaFoldDB" id="A0AAD6RH35"/>
<reference evidence="1" key="1">
    <citation type="journal article" date="2023" name="Mol. Ecol. Resour.">
        <title>Chromosome-level genome assembly of a triploid poplar Populus alba 'Berolinensis'.</title>
        <authorList>
            <person name="Chen S."/>
            <person name="Yu Y."/>
            <person name="Wang X."/>
            <person name="Wang S."/>
            <person name="Zhang T."/>
            <person name="Zhou Y."/>
            <person name="He R."/>
            <person name="Meng N."/>
            <person name="Wang Y."/>
            <person name="Liu W."/>
            <person name="Liu Z."/>
            <person name="Liu J."/>
            <person name="Guo Q."/>
            <person name="Huang H."/>
            <person name="Sederoff R.R."/>
            <person name="Wang G."/>
            <person name="Qu G."/>
            <person name="Chen S."/>
        </authorList>
    </citation>
    <scope>NUCLEOTIDE SEQUENCE</scope>
    <source>
        <strain evidence="1">SC-2020</strain>
    </source>
</reference>
<gene>
    <name evidence="1" type="ORF">NC653_007539</name>
</gene>
<sequence>MTMIVAADANVDAGFPSSKDSGPAPAMTFWASKWKGWLPQVEGLANANMKVTENKLTVASKKTCVCAPTSHAGSFKCRLHRTTRSTAAQMSEEYNSDKESSENLDFMKMILYRKFSNEKPQLSRFGRAAAAAVNSAYSNSN</sequence>
<evidence type="ECO:0000313" key="1">
    <source>
        <dbReference type="EMBL" id="KAJ7008908.1"/>
    </source>
</evidence>
<organism evidence="1 2">
    <name type="scientific">Populus alba x Populus x berolinensis</name>
    <dbReference type="NCBI Taxonomy" id="444605"/>
    <lineage>
        <taxon>Eukaryota</taxon>
        <taxon>Viridiplantae</taxon>
        <taxon>Streptophyta</taxon>
        <taxon>Embryophyta</taxon>
        <taxon>Tracheophyta</taxon>
        <taxon>Spermatophyta</taxon>
        <taxon>Magnoliopsida</taxon>
        <taxon>eudicotyledons</taxon>
        <taxon>Gunneridae</taxon>
        <taxon>Pentapetalae</taxon>
        <taxon>rosids</taxon>
        <taxon>fabids</taxon>
        <taxon>Malpighiales</taxon>
        <taxon>Salicaceae</taxon>
        <taxon>Saliceae</taxon>
        <taxon>Populus</taxon>
    </lineage>
</organism>
<proteinExistence type="predicted"/>
<name>A0AAD6RH35_9ROSI</name>
<keyword evidence="2" id="KW-1185">Reference proteome</keyword>
<dbReference type="Proteomes" id="UP001164929">
    <property type="component" value="Chromosome 2"/>
</dbReference>
<accession>A0AAD6RH35</accession>
<comment type="caution">
    <text evidence="1">The sequence shown here is derived from an EMBL/GenBank/DDBJ whole genome shotgun (WGS) entry which is preliminary data.</text>
</comment>